<sequence length="82" mass="9381">MITGCSDISRWIWVSVDSSSLINREEEVVVALLVAVVMGLRLRWTMSFLYLDWLGEKKESIEREVRNDEGGSDGGMLIQFWA</sequence>
<comment type="caution">
    <text evidence="1">The sequence shown here is derived from an EMBL/GenBank/DDBJ whole genome shotgun (WGS) entry which is preliminary data.</text>
</comment>
<protein>
    <submittedName>
        <fullName evidence="1">Uncharacterized protein</fullName>
    </submittedName>
</protein>
<dbReference type="EMBL" id="JXTC01000002">
    <property type="protein sequence ID" value="POO03664.1"/>
    <property type="molecule type" value="Genomic_DNA"/>
</dbReference>
<name>A0A2P5G0T9_TREOI</name>
<organism evidence="1 2">
    <name type="scientific">Trema orientale</name>
    <name type="common">Charcoal tree</name>
    <name type="synonym">Celtis orientalis</name>
    <dbReference type="NCBI Taxonomy" id="63057"/>
    <lineage>
        <taxon>Eukaryota</taxon>
        <taxon>Viridiplantae</taxon>
        <taxon>Streptophyta</taxon>
        <taxon>Embryophyta</taxon>
        <taxon>Tracheophyta</taxon>
        <taxon>Spermatophyta</taxon>
        <taxon>Magnoliopsida</taxon>
        <taxon>eudicotyledons</taxon>
        <taxon>Gunneridae</taxon>
        <taxon>Pentapetalae</taxon>
        <taxon>rosids</taxon>
        <taxon>fabids</taxon>
        <taxon>Rosales</taxon>
        <taxon>Cannabaceae</taxon>
        <taxon>Trema</taxon>
    </lineage>
</organism>
<dbReference type="Proteomes" id="UP000237000">
    <property type="component" value="Unassembled WGS sequence"/>
</dbReference>
<dbReference type="AlphaFoldDB" id="A0A2P5G0T9"/>
<reference evidence="2" key="1">
    <citation type="submission" date="2016-06" db="EMBL/GenBank/DDBJ databases">
        <title>Parallel loss of symbiosis genes in relatives of nitrogen-fixing non-legume Parasponia.</title>
        <authorList>
            <person name="Van Velzen R."/>
            <person name="Holmer R."/>
            <person name="Bu F."/>
            <person name="Rutten L."/>
            <person name="Van Zeijl A."/>
            <person name="Liu W."/>
            <person name="Santuari L."/>
            <person name="Cao Q."/>
            <person name="Sharma T."/>
            <person name="Shen D."/>
            <person name="Roswanjaya Y."/>
            <person name="Wardhani T."/>
            <person name="Kalhor M.S."/>
            <person name="Jansen J."/>
            <person name="Van den Hoogen J."/>
            <person name="Gungor B."/>
            <person name="Hartog M."/>
            <person name="Hontelez J."/>
            <person name="Verver J."/>
            <person name="Yang W.-C."/>
            <person name="Schijlen E."/>
            <person name="Repin R."/>
            <person name="Schilthuizen M."/>
            <person name="Schranz E."/>
            <person name="Heidstra R."/>
            <person name="Miyata K."/>
            <person name="Fedorova E."/>
            <person name="Kohlen W."/>
            <person name="Bisseling T."/>
            <person name="Smit S."/>
            <person name="Geurts R."/>
        </authorList>
    </citation>
    <scope>NUCLEOTIDE SEQUENCE [LARGE SCALE GENOMIC DNA]</scope>
    <source>
        <strain evidence="2">cv. RG33-2</strain>
    </source>
</reference>
<dbReference type="InParanoid" id="A0A2P5G0T9"/>
<accession>A0A2P5G0T9</accession>
<gene>
    <name evidence="1" type="ORF">TorRG33x02_008690</name>
</gene>
<evidence type="ECO:0000313" key="2">
    <source>
        <dbReference type="Proteomes" id="UP000237000"/>
    </source>
</evidence>
<proteinExistence type="predicted"/>
<evidence type="ECO:0000313" key="1">
    <source>
        <dbReference type="EMBL" id="POO03664.1"/>
    </source>
</evidence>
<keyword evidence="2" id="KW-1185">Reference proteome</keyword>